<dbReference type="PANTHER" id="PTHR35273">
    <property type="entry name" value="ALPHA-1,4 POLYGALACTOSAMINIDASE, PUTATIVE (AFU_ORTHOLOGUE AFUA_3G07890)-RELATED"/>
    <property type="match status" value="1"/>
</dbReference>
<dbReference type="InterPro" id="IPR017853">
    <property type="entry name" value="GH"/>
</dbReference>
<dbReference type="InterPro" id="IPR004352">
    <property type="entry name" value="GH114_TIM-barrel"/>
</dbReference>
<dbReference type="InterPro" id="IPR013785">
    <property type="entry name" value="Aldolase_TIM"/>
</dbReference>
<evidence type="ECO:0000313" key="1">
    <source>
        <dbReference type="EMBL" id="AWB93365.1"/>
    </source>
</evidence>
<reference evidence="2" key="1">
    <citation type="submission" date="2018-01" db="EMBL/GenBank/DDBJ databases">
        <authorList>
            <person name="Li J."/>
        </authorList>
    </citation>
    <scope>NUCLEOTIDE SEQUENCE [LARGE SCALE GENOMIC DNA]</scope>
    <source>
        <strain evidence="2">592</strain>
    </source>
</reference>
<dbReference type="OrthoDB" id="319933at2"/>
<gene>
    <name evidence="1" type="ORF">C3E78_14725</name>
</gene>
<dbReference type="AlphaFoldDB" id="A0A2S0WPV0"/>
<dbReference type="KEGG" id="aez:C3E78_14725"/>
<protein>
    <submittedName>
        <fullName evidence="1">Uncharacterized protein</fullName>
    </submittedName>
</protein>
<dbReference type="Pfam" id="PF03537">
    <property type="entry name" value="Glyco_hydro_114"/>
    <property type="match status" value="1"/>
</dbReference>
<evidence type="ECO:0000313" key="2">
    <source>
        <dbReference type="Proteomes" id="UP000244384"/>
    </source>
</evidence>
<organism evidence="1 2">
    <name type="scientific">Aeromicrobium chenweiae</name>
    <dbReference type="NCBI Taxonomy" id="2079793"/>
    <lineage>
        <taxon>Bacteria</taxon>
        <taxon>Bacillati</taxon>
        <taxon>Actinomycetota</taxon>
        <taxon>Actinomycetes</taxon>
        <taxon>Propionibacteriales</taxon>
        <taxon>Nocardioidaceae</taxon>
        <taxon>Aeromicrobium</taxon>
    </lineage>
</organism>
<dbReference type="SUPFAM" id="SSF51445">
    <property type="entry name" value="(Trans)glycosidases"/>
    <property type="match status" value="1"/>
</dbReference>
<dbReference type="Gene3D" id="3.20.20.70">
    <property type="entry name" value="Aldolase class I"/>
    <property type="match status" value="1"/>
</dbReference>
<sequence length="258" mass="28691">MTGFLASALVAFALSTSPVAPPPVGGVADYQLGGAYSPAPGVDIVTRDRTAAPAKGLYSICYVNSFQTQPGRLTWWKKKHPQLLLRDRKGRLVRDPDWRDEVLLDIRTSRKRAAIGAINRSWFAQCGRKGFQAVEPDNLDSWTRSKGLLKKSYAVNFGKRLVREAHRSGVAIAQKNAPQLSRKRIGFDFAVAEECEVYRECGAYTKVYRTRLIEIEYTDNGRRAFARACAARSGRASISLRDRDVVPRGAKGYVFTSC</sequence>
<keyword evidence="2" id="KW-1185">Reference proteome</keyword>
<dbReference type="EMBL" id="CP026952">
    <property type="protein sequence ID" value="AWB93365.1"/>
    <property type="molecule type" value="Genomic_DNA"/>
</dbReference>
<name>A0A2S0WPV0_9ACTN</name>
<proteinExistence type="predicted"/>
<accession>A0A2S0WPV0</accession>
<accession>A0A5F2F5F3</accession>
<dbReference type="RefSeq" id="WP_108579672.1">
    <property type="nucleotide sequence ID" value="NZ_CP026952.1"/>
</dbReference>
<dbReference type="Proteomes" id="UP000244384">
    <property type="component" value="Chromosome"/>
</dbReference>
<dbReference type="PANTHER" id="PTHR35273:SF2">
    <property type="entry name" value="ALPHA-GALACTOSIDASE"/>
    <property type="match status" value="1"/>
</dbReference>